<dbReference type="EMBL" id="JADNRY010000011">
    <property type="protein sequence ID" value="KAF9074896.1"/>
    <property type="molecule type" value="Genomic_DNA"/>
</dbReference>
<dbReference type="AlphaFoldDB" id="A0A9P5UD82"/>
<dbReference type="Proteomes" id="UP000772434">
    <property type="component" value="Unassembled WGS sequence"/>
</dbReference>
<sequence length="312" mass="35671">MSVPELVWTEFSTPPSTESESHDAFFPPPPLAPATQKLRKLTHPPPSFHTFSSALYADQSFSDEQHSAEYNLSLEAGRRSANQDYDRTFRSQSDSGHSYAYPRSLASTSSRPLTFLSMADSQTPLLRSLSALGTRTHTQAPAPRKLTKRRPSVYNEFKPLPVPQPKSLPMLPPTTPSKSVEQLSSVPKRRSSISFAFTVALKRRLSMPVDKKQHEQETKVTVLVCLFLLLLSQSIQFAFSQKHVTKRIMYATRLLLYLSCPARARNTKAKARKKGYLRHLHLRLQRRIRPTYPFHAFPFHLQHRQRRSRHPS</sequence>
<name>A0A9P5UD82_9AGAR</name>
<feature type="region of interest" description="Disordered" evidence="1">
    <location>
        <begin position="131"/>
        <end position="183"/>
    </location>
</feature>
<feature type="region of interest" description="Disordered" evidence="1">
    <location>
        <begin position="1"/>
        <end position="46"/>
    </location>
</feature>
<organism evidence="2 3">
    <name type="scientific">Rhodocollybia butyracea</name>
    <dbReference type="NCBI Taxonomy" id="206335"/>
    <lineage>
        <taxon>Eukaryota</taxon>
        <taxon>Fungi</taxon>
        <taxon>Dikarya</taxon>
        <taxon>Basidiomycota</taxon>
        <taxon>Agaricomycotina</taxon>
        <taxon>Agaricomycetes</taxon>
        <taxon>Agaricomycetidae</taxon>
        <taxon>Agaricales</taxon>
        <taxon>Marasmiineae</taxon>
        <taxon>Omphalotaceae</taxon>
        <taxon>Rhodocollybia</taxon>
    </lineage>
</organism>
<reference evidence="2" key="1">
    <citation type="submission" date="2020-11" db="EMBL/GenBank/DDBJ databases">
        <authorList>
            <consortium name="DOE Joint Genome Institute"/>
            <person name="Ahrendt S."/>
            <person name="Riley R."/>
            <person name="Andreopoulos W."/>
            <person name="Labutti K."/>
            <person name="Pangilinan J."/>
            <person name="Ruiz-Duenas F.J."/>
            <person name="Barrasa J.M."/>
            <person name="Sanchez-Garcia M."/>
            <person name="Camarero S."/>
            <person name="Miyauchi S."/>
            <person name="Serrano A."/>
            <person name="Linde D."/>
            <person name="Babiker R."/>
            <person name="Drula E."/>
            <person name="Ayuso-Fernandez I."/>
            <person name="Pacheco R."/>
            <person name="Padilla G."/>
            <person name="Ferreira P."/>
            <person name="Barriuso J."/>
            <person name="Kellner H."/>
            <person name="Castanera R."/>
            <person name="Alfaro M."/>
            <person name="Ramirez L."/>
            <person name="Pisabarro A.G."/>
            <person name="Kuo A."/>
            <person name="Tritt A."/>
            <person name="Lipzen A."/>
            <person name="He G."/>
            <person name="Yan M."/>
            <person name="Ng V."/>
            <person name="Cullen D."/>
            <person name="Martin F."/>
            <person name="Rosso M.-N."/>
            <person name="Henrissat B."/>
            <person name="Hibbett D."/>
            <person name="Martinez A.T."/>
            <person name="Grigoriev I.V."/>
        </authorList>
    </citation>
    <scope>NUCLEOTIDE SEQUENCE</scope>
    <source>
        <strain evidence="2">AH 40177</strain>
    </source>
</reference>
<evidence type="ECO:0000313" key="3">
    <source>
        <dbReference type="Proteomes" id="UP000772434"/>
    </source>
</evidence>
<evidence type="ECO:0000256" key="1">
    <source>
        <dbReference type="SAM" id="MobiDB-lite"/>
    </source>
</evidence>
<feature type="compositionally biased region" description="Pro residues" evidence="1">
    <location>
        <begin position="160"/>
        <end position="175"/>
    </location>
</feature>
<protein>
    <submittedName>
        <fullName evidence="2">Uncharacterized protein</fullName>
    </submittedName>
</protein>
<comment type="caution">
    <text evidence="2">The sequence shown here is derived from an EMBL/GenBank/DDBJ whole genome shotgun (WGS) entry which is preliminary data.</text>
</comment>
<gene>
    <name evidence="2" type="ORF">BDP27DRAFT_89372</name>
</gene>
<evidence type="ECO:0000313" key="2">
    <source>
        <dbReference type="EMBL" id="KAF9074896.1"/>
    </source>
</evidence>
<proteinExistence type="predicted"/>
<keyword evidence="3" id="KW-1185">Reference proteome</keyword>
<dbReference type="OrthoDB" id="10579571at2759"/>
<accession>A0A9P5UD82</accession>